<sequence length="302" mass="34195">MLLKLGRLFIVVFGLLFSVKAVYAQFDRSLLKVGVGLPTAFQEIALNPCIPESVIKSRFGQSGLELLRDTQKQWPANMCENTQVATGLFEWLYISSALQAQTDRPVLISRLIKTRNNGLALCQTVACLAERLPRMIEWAQTNLDRTAVYRESDRIQVKSELLSHPRLSLRELVLPLQGQYEWCRSSTFDSLDFHTVNMKVSGKALVLVKCKTSEPEGPTWIIENAANSKVWVPIMSSKSLSELYILPNSRYTYPTLYSQKKLPEGIRVTFFEYGEDLYQQKLGFTINVDASGEALAFDIQMP</sequence>
<name>A0A918JPX1_9BURK</name>
<dbReference type="EMBL" id="BMYS01000018">
    <property type="protein sequence ID" value="GGW92274.1"/>
    <property type="molecule type" value="Genomic_DNA"/>
</dbReference>
<protein>
    <submittedName>
        <fullName evidence="1">Uncharacterized protein</fullName>
    </submittedName>
</protein>
<organism evidence="1 2">
    <name type="scientific">Advenella faeciporci</name>
    <dbReference type="NCBI Taxonomy" id="797535"/>
    <lineage>
        <taxon>Bacteria</taxon>
        <taxon>Pseudomonadati</taxon>
        <taxon>Pseudomonadota</taxon>
        <taxon>Betaproteobacteria</taxon>
        <taxon>Burkholderiales</taxon>
        <taxon>Alcaligenaceae</taxon>
    </lineage>
</organism>
<dbReference type="RefSeq" id="WP_189385642.1">
    <property type="nucleotide sequence ID" value="NZ_BAABFY010000012.1"/>
</dbReference>
<dbReference type="Proteomes" id="UP000608345">
    <property type="component" value="Unassembled WGS sequence"/>
</dbReference>
<evidence type="ECO:0000313" key="2">
    <source>
        <dbReference type="Proteomes" id="UP000608345"/>
    </source>
</evidence>
<dbReference type="AlphaFoldDB" id="A0A918JPX1"/>
<gene>
    <name evidence="1" type="ORF">GCM10011450_22970</name>
</gene>
<reference evidence="1" key="1">
    <citation type="journal article" date="2014" name="Int. J. Syst. Evol. Microbiol.">
        <title>Complete genome sequence of Corynebacterium casei LMG S-19264T (=DSM 44701T), isolated from a smear-ripened cheese.</title>
        <authorList>
            <consortium name="US DOE Joint Genome Institute (JGI-PGF)"/>
            <person name="Walter F."/>
            <person name="Albersmeier A."/>
            <person name="Kalinowski J."/>
            <person name="Ruckert C."/>
        </authorList>
    </citation>
    <scope>NUCLEOTIDE SEQUENCE</scope>
    <source>
        <strain evidence="1">KCTC 23732</strain>
    </source>
</reference>
<evidence type="ECO:0000313" key="1">
    <source>
        <dbReference type="EMBL" id="GGW92274.1"/>
    </source>
</evidence>
<accession>A0A918JPX1</accession>
<reference evidence="1" key="2">
    <citation type="submission" date="2020-09" db="EMBL/GenBank/DDBJ databases">
        <authorList>
            <person name="Sun Q."/>
            <person name="Kim S."/>
        </authorList>
    </citation>
    <scope>NUCLEOTIDE SEQUENCE</scope>
    <source>
        <strain evidence="1">KCTC 23732</strain>
    </source>
</reference>
<proteinExistence type="predicted"/>
<comment type="caution">
    <text evidence="1">The sequence shown here is derived from an EMBL/GenBank/DDBJ whole genome shotgun (WGS) entry which is preliminary data.</text>
</comment>
<keyword evidence="2" id="KW-1185">Reference proteome</keyword>